<evidence type="ECO:0000259" key="10">
    <source>
        <dbReference type="Pfam" id="PF05183"/>
    </source>
</evidence>
<feature type="compositionally biased region" description="Basic residues" evidence="9">
    <location>
        <begin position="53"/>
        <end position="62"/>
    </location>
</feature>
<gene>
    <name evidence="12" type="ORF">V5799_007348</name>
</gene>
<keyword evidence="3 8" id="KW-0808">Transferase</keyword>
<evidence type="ECO:0000313" key="12">
    <source>
        <dbReference type="EMBL" id="KAK8765871.1"/>
    </source>
</evidence>
<proteinExistence type="inferred from homology"/>
<keyword evidence="5 8" id="KW-0694">RNA-binding</keyword>
<dbReference type="Pfam" id="PF26253">
    <property type="entry name" value="RdRP_head"/>
    <property type="match status" value="1"/>
</dbReference>
<dbReference type="InterPro" id="IPR007855">
    <property type="entry name" value="RDRP"/>
</dbReference>
<evidence type="ECO:0000256" key="2">
    <source>
        <dbReference type="ARBA" id="ARBA00022484"/>
    </source>
</evidence>
<name>A0AAQ4DTT1_AMBAM</name>
<dbReference type="GO" id="GO:0003968">
    <property type="term" value="F:RNA-directed RNA polymerase activity"/>
    <property type="evidence" value="ECO:0007669"/>
    <property type="project" value="UniProtKB-KW"/>
</dbReference>
<keyword evidence="6" id="KW-0943">RNA-mediated gene silencing</keyword>
<dbReference type="EMBL" id="JARKHS020026916">
    <property type="protein sequence ID" value="KAK8765871.1"/>
    <property type="molecule type" value="Genomic_DNA"/>
</dbReference>
<evidence type="ECO:0000256" key="4">
    <source>
        <dbReference type="ARBA" id="ARBA00022695"/>
    </source>
</evidence>
<comment type="catalytic activity">
    <reaction evidence="7 8">
        <text>RNA(n) + a ribonucleoside 5'-triphosphate = RNA(n+1) + diphosphate</text>
        <dbReference type="Rhea" id="RHEA:21248"/>
        <dbReference type="Rhea" id="RHEA-COMP:14527"/>
        <dbReference type="Rhea" id="RHEA-COMP:17342"/>
        <dbReference type="ChEBI" id="CHEBI:33019"/>
        <dbReference type="ChEBI" id="CHEBI:61557"/>
        <dbReference type="ChEBI" id="CHEBI:140395"/>
        <dbReference type="EC" id="2.7.7.48"/>
    </reaction>
</comment>
<dbReference type="GO" id="GO:0003723">
    <property type="term" value="F:RNA binding"/>
    <property type="evidence" value="ECO:0007669"/>
    <property type="project" value="UniProtKB-KW"/>
</dbReference>
<feature type="region of interest" description="Disordered" evidence="9">
    <location>
        <begin position="29"/>
        <end position="84"/>
    </location>
</feature>
<organism evidence="12 13">
    <name type="scientific">Amblyomma americanum</name>
    <name type="common">Lone star tick</name>
    <dbReference type="NCBI Taxonomy" id="6943"/>
    <lineage>
        <taxon>Eukaryota</taxon>
        <taxon>Metazoa</taxon>
        <taxon>Ecdysozoa</taxon>
        <taxon>Arthropoda</taxon>
        <taxon>Chelicerata</taxon>
        <taxon>Arachnida</taxon>
        <taxon>Acari</taxon>
        <taxon>Parasitiformes</taxon>
        <taxon>Ixodida</taxon>
        <taxon>Ixodoidea</taxon>
        <taxon>Ixodidae</taxon>
        <taxon>Amblyomminae</taxon>
        <taxon>Amblyomma</taxon>
    </lineage>
</organism>
<dbReference type="InterPro" id="IPR058752">
    <property type="entry name" value="RDRP_C_head"/>
</dbReference>
<evidence type="ECO:0000259" key="11">
    <source>
        <dbReference type="Pfam" id="PF26253"/>
    </source>
</evidence>
<evidence type="ECO:0000256" key="5">
    <source>
        <dbReference type="ARBA" id="ARBA00022884"/>
    </source>
</evidence>
<keyword evidence="13" id="KW-1185">Reference proteome</keyword>
<evidence type="ECO:0000256" key="7">
    <source>
        <dbReference type="ARBA" id="ARBA00048744"/>
    </source>
</evidence>
<keyword evidence="2 8" id="KW-0696">RNA-directed RNA polymerase</keyword>
<dbReference type="InterPro" id="IPR057596">
    <property type="entry name" value="RDRP_core"/>
</dbReference>
<evidence type="ECO:0000256" key="6">
    <source>
        <dbReference type="ARBA" id="ARBA00023158"/>
    </source>
</evidence>
<evidence type="ECO:0000256" key="9">
    <source>
        <dbReference type="SAM" id="MobiDB-lite"/>
    </source>
</evidence>
<dbReference type="GO" id="GO:0030422">
    <property type="term" value="P:siRNA processing"/>
    <property type="evidence" value="ECO:0007669"/>
    <property type="project" value="TreeGrafter"/>
</dbReference>
<reference evidence="12 13" key="1">
    <citation type="journal article" date="2023" name="Arcadia Sci">
        <title>De novo assembly of a long-read Amblyomma americanum tick genome.</title>
        <authorList>
            <person name="Chou S."/>
            <person name="Poskanzer K.E."/>
            <person name="Rollins M."/>
            <person name="Thuy-Boun P.S."/>
        </authorList>
    </citation>
    <scope>NUCLEOTIDE SEQUENCE [LARGE SCALE GENOMIC DNA]</scope>
    <source>
        <strain evidence="12">F_SG_1</strain>
        <tissue evidence="12">Salivary glands</tissue>
    </source>
</reference>
<comment type="similarity">
    <text evidence="1 8">Belongs to the RdRP family.</text>
</comment>
<dbReference type="GO" id="GO:0031380">
    <property type="term" value="C:nuclear RNA-directed RNA polymerase complex"/>
    <property type="evidence" value="ECO:0007669"/>
    <property type="project" value="TreeGrafter"/>
</dbReference>
<feature type="compositionally biased region" description="Low complexity" evidence="9">
    <location>
        <begin position="63"/>
        <end position="79"/>
    </location>
</feature>
<evidence type="ECO:0000256" key="8">
    <source>
        <dbReference type="RuleBase" id="RU363098"/>
    </source>
</evidence>
<protein>
    <recommendedName>
        <fullName evidence="8">RNA-dependent RNA polymerase</fullName>
        <ecNumber evidence="8">2.7.7.48</ecNumber>
    </recommendedName>
</protein>
<dbReference type="Pfam" id="PF05183">
    <property type="entry name" value="RdRP"/>
    <property type="match status" value="1"/>
</dbReference>
<keyword evidence="4 8" id="KW-0548">Nucleotidyltransferase</keyword>
<dbReference type="EC" id="2.7.7.48" evidence="8"/>
<sequence length="1333" mass="150934">MEHKDVPVNAFALGCFLGYNTFVAHFDSTNTTTPPPPPSSSKCSPSPSGKQMSLKRGKKGRGAKSSSPSEGTSSAGTASCPNSELTSSEGFKVTQCNAHFEHFSNGLYLYFVDARKRSSTLFRLLVQYSTICRIILRKTSPTSTIVYLQLLHPPLLYKVCAGNSATSQCNREGDYLPQFDLSDTTPWDRAVEFGEGPFKCGSDVLGRSRTMRLTLSGPRHWAPLSNLILRTRKNAQVFYAPVRELQARELKAVARPSVKDFGVVYALLSVWSESFQVTDELAMDAQSCRETLLELAARAEECPRALEEAFFEIYFSLSQGKVFWFRTALEHLYFRYRAHRQRADVFTGSVIAQELPSHMVKVRKVILTPTRRVYMPPQLVCKSRLLQHFDPDYALRIVVRDDDCKLISFSLGACKDDFLSAVIKPPLSSGLKIGGRRFMFLGCSTSQLRNHGVWFYAHDNQGRNAEEIRDGIGDLSTILSVPKFMARLGQAFSQSLGLLTVPSQNTSVEPDIRHAAPGCSSDGSRREYIFSDGIGRISPALLRKVHHALELEEGEEPCAVQIRYGGCKGMLLLDPTLSGRRVVFRESMRKFHSDHSDLYVLKTSKPRVLYLNRPMITILEQSGIKADVFLTLQNKILDSFIDSMMDPHDAAQVLCSYCAMRLPYKELAGVGIDLTIEPFFRALVRAVNKKVLKELRTKARILVPPNYGRTMFGVLDETGTLEYGQVFVQYSNDMLRYKINDPATILEGDVIVTKNPCMHPGDIRKLKAVNVPQLHHVRDCIVFPQKGERPHPDEMAGSDLDGDEYSVLWYEDLIFNNNCNPMHYYSDPPKERKAAIGVQDMVDFFCQYIKGDKIGLIANAHLVWADMLDGGINSRRCRELARKCAVNLDFAKCGDLKGLQNSEKPPMYPDFMEKLDTKNTYCSRRVLGQLYRNCKKVELSTECLEVVEDSLPDPRLLLEGREEFLVEATSAYKRYAMKIRALLKSYRIESESEALSGAVTKLNKYVKENDPTDMAMVLESQVEHVVRRTREEFFSEQLDEAHENLKASAWYQVTYELQSSEGGIQSFPWVVSDVLMRIVVNTSSCLPVPASRNSFSERLGALLLGEPHPGGGDQDGAQHGDTQVLTNLLRLMYNWIDSSHEFLFVKDPEELGLYKNIMREACVKVSRSLSRDMPPHKLVILCLRFACAWCLKIFQGGSDGEVISKECRRRYRLGHLALITLNRLSMSGNLDYLCRAPEGCPSTEIIRIYIDRQDEEFFLILRRYEDVFTAIMIEWSGVEDIQCDLKTDRMDEWFLQLMVTGSRWALERLKEIVVYPSFREALSLVFQREISDL</sequence>
<feature type="domain" description="RDRP core" evidence="10">
    <location>
        <begin position="367"/>
        <end position="933"/>
    </location>
</feature>
<accession>A0AAQ4DTT1</accession>
<comment type="caution">
    <text evidence="12">The sequence shown here is derived from an EMBL/GenBank/DDBJ whole genome shotgun (WGS) entry which is preliminary data.</text>
</comment>
<dbReference type="PANTHER" id="PTHR23079:SF55">
    <property type="entry name" value="RNA-DIRECTED RNA POLYMERASE"/>
    <property type="match status" value="1"/>
</dbReference>
<dbReference type="PANTHER" id="PTHR23079">
    <property type="entry name" value="RNA-DEPENDENT RNA POLYMERASE"/>
    <property type="match status" value="1"/>
</dbReference>
<evidence type="ECO:0000256" key="3">
    <source>
        <dbReference type="ARBA" id="ARBA00022679"/>
    </source>
</evidence>
<feature type="domain" description="RDRP C-terminal head" evidence="11">
    <location>
        <begin position="958"/>
        <end position="1081"/>
    </location>
</feature>
<evidence type="ECO:0000256" key="1">
    <source>
        <dbReference type="ARBA" id="ARBA00005762"/>
    </source>
</evidence>
<dbReference type="Proteomes" id="UP001321473">
    <property type="component" value="Unassembled WGS sequence"/>
</dbReference>
<evidence type="ECO:0000313" key="13">
    <source>
        <dbReference type="Proteomes" id="UP001321473"/>
    </source>
</evidence>